<dbReference type="OrthoDB" id="2804351at2759"/>
<sequence length="188" mass="20003">MSSPIAIPRRSSPARSAAADSPVGSPTGLYVPVHKRSASSSPSTSTIRSNSPPRSPRAAVHQPLTIMPMGAKVPFVYDMIELLALSASPLVGLSPSQREHLAQLLPLTAPNSAASPKEMTPNPNASARRRRPAAGRRSTNAKKLAMEVHTDVESRRKRHGQFGWHAHEAGEESWRHVGAPVVGVPQAA</sequence>
<keyword evidence="3" id="KW-1185">Reference proteome</keyword>
<dbReference type="AlphaFoldDB" id="A0A165EH44"/>
<evidence type="ECO:0000313" key="2">
    <source>
        <dbReference type="EMBL" id="KZT07042.1"/>
    </source>
</evidence>
<accession>A0A165EH44</accession>
<feature type="region of interest" description="Disordered" evidence="1">
    <location>
        <begin position="1"/>
        <end position="61"/>
    </location>
</feature>
<proteinExistence type="predicted"/>
<feature type="compositionally biased region" description="Low complexity" evidence="1">
    <location>
        <begin position="1"/>
        <end position="19"/>
    </location>
</feature>
<protein>
    <submittedName>
        <fullName evidence="2">Uncharacterized protein</fullName>
    </submittedName>
</protein>
<gene>
    <name evidence="2" type="ORF">LAESUDRAFT_725386</name>
</gene>
<dbReference type="RefSeq" id="XP_040764782.1">
    <property type="nucleotide sequence ID" value="XM_040908811.1"/>
</dbReference>
<dbReference type="EMBL" id="KV427621">
    <property type="protein sequence ID" value="KZT07042.1"/>
    <property type="molecule type" value="Genomic_DNA"/>
</dbReference>
<feature type="region of interest" description="Disordered" evidence="1">
    <location>
        <begin position="110"/>
        <end position="160"/>
    </location>
</feature>
<dbReference type="Proteomes" id="UP000076871">
    <property type="component" value="Unassembled WGS sequence"/>
</dbReference>
<reference evidence="2 3" key="1">
    <citation type="journal article" date="2016" name="Mol. Biol. Evol.">
        <title>Comparative Genomics of Early-Diverging Mushroom-Forming Fungi Provides Insights into the Origins of Lignocellulose Decay Capabilities.</title>
        <authorList>
            <person name="Nagy L.G."/>
            <person name="Riley R."/>
            <person name="Tritt A."/>
            <person name="Adam C."/>
            <person name="Daum C."/>
            <person name="Floudas D."/>
            <person name="Sun H."/>
            <person name="Yadav J.S."/>
            <person name="Pangilinan J."/>
            <person name="Larsson K.H."/>
            <person name="Matsuura K."/>
            <person name="Barry K."/>
            <person name="Labutti K."/>
            <person name="Kuo R."/>
            <person name="Ohm R.A."/>
            <person name="Bhattacharya S.S."/>
            <person name="Shirouzu T."/>
            <person name="Yoshinaga Y."/>
            <person name="Martin F.M."/>
            <person name="Grigoriev I.V."/>
            <person name="Hibbett D.S."/>
        </authorList>
    </citation>
    <scope>NUCLEOTIDE SEQUENCE [LARGE SCALE GENOMIC DNA]</scope>
    <source>
        <strain evidence="2 3">93-53</strain>
    </source>
</reference>
<dbReference type="InParanoid" id="A0A165EH44"/>
<name>A0A165EH44_9APHY</name>
<feature type="compositionally biased region" description="Basic and acidic residues" evidence="1">
    <location>
        <begin position="144"/>
        <end position="154"/>
    </location>
</feature>
<feature type="compositionally biased region" description="Low complexity" evidence="1">
    <location>
        <begin position="38"/>
        <end position="59"/>
    </location>
</feature>
<organism evidence="2 3">
    <name type="scientific">Laetiporus sulphureus 93-53</name>
    <dbReference type="NCBI Taxonomy" id="1314785"/>
    <lineage>
        <taxon>Eukaryota</taxon>
        <taxon>Fungi</taxon>
        <taxon>Dikarya</taxon>
        <taxon>Basidiomycota</taxon>
        <taxon>Agaricomycotina</taxon>
        <taxon>Agaricomycetes</taxon>
        <taxon>Polyporales</taxon>
        <taxon>Laetiporus</taxon>
    </lineage>
</organism>
<evidence type="ECO:0000313" key="3">
    <source>
        <dbReference type="Proteomes" id="UP000076871"/>
    </source>
</evidence>
<evidence type="ECO:0000256" key="1">
    <source>
        <dbReference type="SAM" id="MobiDB-lite"/>
    </source>
</evidence>
<dbReference type="GeneID" id="63825840"/>